<dbReference type="GO" id="GO:0005737">
    <property type="term" value="C:cytoplasm"/>
    <property type="evidence" value="ECO:0007669"/>
    <property type="project" value="UniProtKB-SubCell"/>
</dbReference>
<dbReference type="GO" id="GO:0051539">
    <property type="term" value="F:4 iron, 4 sulfur cluster binding"/>
    <property type="evidence" value="ECO:0007669"/>
    <property type="project" value="UniProtKB-UniRule"/>
</dbReference>
<keyword evidence="6 11" id="KW-0411">Iron-sulfur</keyword>
<keyword evidence="7 11" id="KW-0805">Transcription regulation</keyword>
<feature type="binding site" evidence="11">
    <location>
        <position position="72"/>
    </location>
    <ligand>
        <name>[4Fe-4S] cluster</name>
        <dbReference type="ChEBI" id="CHEBI:49883"/>
    </ligand>
</feature>
<evidence type="ECO:0000259" key="13">
    <source>
        <dbReference type="PROSITE" id="PS51674"/>
    </source>
</evidence>
<feature type="binding site" evidence="11">
    <location>
        <position position="78"/>
    </location>
    <ligand>
        <name>[4Fe-4S] cluster</name>
        <dbReference type="ChEBI" id="CHEBI:49883"/>
    </ligand>
</feature>
<keyword evidence="4 11" id="KW-0479">Metal-binding</keyword>
<comment type="subcellular location">
    <subcellularLocation>
        <location evidence="1 11">Cytoplasm</location>
    </subcellularLocation>
</comment>
<dbReference type="PANTHER" id="PTHR38839">
    <property type="entry name" value="TRANSCRIPTIONAL REGULATOR WHID-RELATED"/>
    <property type="match status" value="1"/>
</dbReference>
<dbReference type="GO" id="GO:0045892">
    <property type="term" value="P:negative regulation of DNA-templated transcription"/>
    <property type="evidence" value="ECO:0007669"/>
    <property type="project" value="TreeGrafter"/>
</dbReference>
<comment type="function">
    <text evidence="11">Acts as a transcriptional regulator. Probably redox-responsive. The apo- but not holo-form probably binds DNA.</text>
</comment>
<feature type="binding site" evidence="11">
    <location>
        <position position="47"/>
    </location>
    <ligand>
        <name>[4Fe-4S] cluster</name>
        <dbReference type="ChEBI" id="CHEBI:49883"/>
    </ligand>
</feature>
<keyword evidence="10 11" id="KW-0804">Transcription</keyword>
<evidence type="ECO:0000256" key="5">
    <source>
        <dbReference type="ARBA" id="ARBA00023004"/>
    </source>
</evidence>
<dbReference type="GO" id="GO:0046872">
    <property type="term" value="F:metal ion binding"/>
    <property type="evidence" value="ECO:0007669"/>
    <property type="project" value="UniProtKB-KW"/>
</dbReference>
<dbReference type="GO" id="GO:0035731">
    <property type="term" value="F:dinitrosyl-iron complex binding"/>
    <property type="evidence" value="ECO:0007669"/>
    <property type="project" value="UniProtKB-UniRule"/>
</dbReference>
<evidence type="ECO:0000256" key="6">
    <source>
        <dbReference type="ARBA" id="ARBA00023014"/>
    </source>
</evidence>
<dbReference type="GO" id="GO:0045454">
    <property type="term" value="P:cell redox homeostasis"/>
    <property type="evidence" value="ECO:0007669"/>
    <property type="project" value="TreeGrafter"/>
</dbReference>
<dbReference type="InterPro" id="IPR034768">
    <property type="entry name" value="4FE4S_WBL"/>
</dbReference>
<evidence type="ECO:0000256" key="10">
    <source>
        <dbReference type="ARBA" id="ARBA00023163"/>
    </source>
</evidence>
<dbReference type="HAMAP" id="MF_01479">
    <property type="entry name" value="WhiB"/>
    <property type="match status" value="1"/>
</dbReference>
<dbReference type="Pfam" id="PF02467">
    <property type="entry name" value="Whib"/>
    <property type="match status" value="1"/>
</dbReference>
<sequence>MTTPLLHTRTRNPYGTIGQKASSTNPHSGINPHAPEKRGDWVMRAKCRDVDPDSLFVTGAEQRQAAEICSLCPVILQCRADALDNKVEFGVWGGLTERQRRAILRKNPHVTNWYEYLSNGGELIGL</sequence>
<dbReference type="EMBL" id="CP006365">
    <property type="protein sequence ID" value="AGU14157.1"/>
    <property type="molecule type" value="Genomic_DNA"/>
</dbReference>
<dbReference type="PATRIC" id="fig|1348662.3.peg.112"/>
<evidence type="ECO:0000256" key="9">
    <source>
        <dbReference type="ARBA" id="ARBA00023157"/>
    </source>
</evidence>
<accession>U3GXR4</accession>
<feature type="binding site" evidence="11">
    <location>
        <position position="69"/>
    </location>
    <ligand>
        <name>[4Fe-4S] cluster</name>
        <dbReference type="ChEBI" id="CHEBI:49883"/>
    </ligand>
</feature>
<dbReference type="GO" id="GO:0003677">
    <property type="term" value="F:DNA binding"/>
    <property type="evidence" value="ECO:0007669"/>
    <property type="project" value="UniProtKB-UniRule"/>
</dbReference>
<dbReference type="STRING" id="1348662.CARG_00595"/>
<dbReference type="PANTHER" id="PTHR38839:SF7">
    <property type="entry name" value="TRANSCRIPTIONAL REGULATOR WHIB4"/>
    <property type="match status" value="1"/>
</dbReference>
<dbReference type="AlphaFoldDB" id="U3GXR4"/>
<keyword evidence="11" id="KW-0963">Cytoplasm</keyword>
<keyword evidence="3 11" id="KW-0004">4Fe-4S</keyword>
<evidence type="ECO:0000256" key="1">
    <source>
        <dbReference type="ARBA" id="ARBA00004496"/>
    </source>
</evidence>
<evidence type="ECO:0000313" key="15">
    <source>
        <dbReference type="Proteomes" id="UP000016943"/>
    </source>
</evidence>
<evidence type="ECO:0000313" key="14">
    <source>
        <dbReference type="EMBL" id="AGU14157.1"/>
    </source>
</evidence>
<feature type="region of interest" description="Disordered" evidence="12">
    <location>
        <begin position="1"/>
        <end position="36"/>
    </location>
</feature>
<keyword evidence="8 11" id="KW-0238">DNA-binding</keyword>
<evidence type="ECO:0000256" key="11">
    <source>
        <dbReference type="HAMAP-Rule" id="MF_01479"/>
    </source>
</evidence>
<dbReference type="OrthoDB" id="4228525at2"/>
<evidence type="ECO:0000256" key="7">
    <source>
        <dbReference type="ARBA" id="ARBA00023015"/>
    </source>
</evidence>
<dbReference type="GO" id="GO:0047134">
    <property type="term" value="F:protein-disulfide reductase [NAD(P)H] activity"/>
    <property type="evidence" value="ECO:0007669"/>
    <property type="project" value="TreeGrafter"/>
</dbReference>
<name>U3GXR4_9CORY</name>
<dbReference type="PROSITE" id="PS51674">
    <property type="entry name" value="4FE4S_WBL"/>
    <property type="match status" value="1"/>
</dbReference>
<keyword evidence="9 11" id="KW-1015">Disulfide bond</keyword>
<evidence type="ECO:0000256" key="3">
    <source>
        <dbReference type="ARBA" id="ARBA00022485"/>
    </source>
</evidence>
<comment type="PTM">
    <text evidence="11">The Fe-S cluster can be nitrosylated by nitric oxide (NO).</text>
</comment>
<reference evidence="14 15" key="1">
    <citation type="journal article" date="2013" name="Genome Announc.">
        <title>Whole-Genome Sequence of the Clinical Strain Corynebacterium argentoratense DSM 44202, Isolated from a Human Throat Specimen.</title>
        <authorList>
            <person name="Bomholt C."/>
            <person name="Glaub A."/>
            <person name="Gravermann K."/>
            <person name="Albersmeier A."/>
            <person name="Brinkrolf K."/>
            <person name="Ruckert C."/>
            <person name="Tauch A."/>
        </authorList>
    </citation>
    <scope>NUCLEOTIDE SEQUENCE [LARGE SCALE GENOMIC DNA]</scope>
    <source>
        <strain evidence="14">DSM 44202</strain>
    </source>
</reference>
<keyword evidence="15" id="KW-1185">Reference proteome</keyword>
<evidence type="ECO:0000256" key="8">
    <source>
        <dbReference type="ARBA" id="ARBA00023125"/>
    </source>
</evidence>
<comment type="cofactor">
    <cofactor evidence="11">
        <name>[4Fe-4S] cluster</name>
        <dbReference type="ChEBI" id="CHEBI:49883"/>
    </cofactor>
    <text evidence="11">Binds 1 [4Fe-4S] cluster per subunit. Following nitrosylation of the [4Fe-4S] cluster binds 1 [4Fe-8(NO)] cluster per subunit.</text>
</comment>
<gene>
    <name evidence="11" type="primary">whiB</name>
    <name evidence="14" type="ORF">CARG_00595</name>
</gene>
<evidence type="ECO:0000256" key="2">
    <source>
        <dbReference type="ARBA" id="ARBA00006597"/>
    </source>
</evidence>
<dbReference type="Proteomes" id="UP000016943">
    <property type="component" value="Chromosome"/>
</dbReference>
<proteinExistence type="inferred from homology"/>
<evidence type="ECO:0000256" key="4">
    <source>
        <dbReference type="ARBA" id="ARBA00022723"/>
    </source>
</evidence>
<dbReference type="RefSeq" id="WP_020975440.1">
    <property type="nucleotide sequence ID" value="NC_022198.1"/>
</dbReference>
<feature type="domain" description="4Fe-4S Wbl-type" evidence="13">
    <location>
        <begin position="46"/>
        <end position="102"/>
    </location>
</feature>
<dbReference type="KEGG" id="caz:CARG_00595"/>
<dbReference type="HOGENOM" id="CLU_106245_2_2_11"/>
<protein>
    <recommendedName>
        <fullName evidence="11">Transcriptional regulator WhiB</fullName>
    </recommendedName>
</protein>
<keyword evidence="5 11" id="KW-0408">Iron</keyword>
<dbReference type="GeneID" id="78249002"/>
<dbReference type="eggNOG" id="ENOG5032TCV">
    <property type="taxonomic scope" value="Bacteria"/>
</dbReference>
<organism evidence="14 15">
    <name type="scientific">Corynebacterium argentoratense DSM 44202</name>
    <dbReference type="NCBI Taxonomy" id="1348662"/>
    <lineage>
        <taxon>Bacteria</taxon>
        <taxon>Bacillati</taxon>
        <taxon>Actinomycetota</taxon>
        <taxon>Actinomycetes</taxon>
        <taxon>Mycobacteriales</taxon>
        <taxon>Corynebacteriaceae</taxon>
        <taxon>Corynebacterium</taxon>
    </lineage>
</organism>
<feature type="compositionally biased region" description="Polar residues" evidence="12">
    <location>
        <begin position="19"/>
        <end position="28"/>
    </location>
</feature>
<comment type="PTM">
    <text evidence="11">Upon Fe-S cluster removal intramolecular disulfide bonds are formed.</text>
</comment>
<evidence type="ECO:0000256" key="12">
    <source>
        <dbReference type="SAM" id="MobiDB-lite"/>
    </source>
</evidence>
<comment type="similarity">
    <text evidence="2 11">Belongs to the WhiB family.</text>
</comment>
<dbReference type="InterPro" id="IPR003482">
    <property type="entry name" value="Whib"/>
</dbReference>